<dbReference type="AlphaFoldDB" id="A0A8H7PJK4"/>
<dbReference type="Proteomes" id="UP000654370">
    <property type="component" value="Unassembled WGS sequence"/>
</dbReference>
<dbReference type="Gene3D" id="3.30.70.1350">
    <property type="entry name" value="Cation efflux protein, cytoplasmic domain"/>
    <property type="match status" value="1"/>
</dbReference>
<keyword evidence="11" id="KW-1185">Reference proteome</keyword>
<dbReference type="InterPro" id="IPR036837">
    <property type="entry name" value="Cation_efflux_CTD_sf"/>
</dbReference>
<evidence type="ECO:0000256" key="2">
    <source>
        <dbReference type="ARBA" id="ARBA00022448"/>
    </source>
</evidence>
<gene>
    <name evidence="10" type="ORF">INT43_005767</name>
</gene>
<evidence type="ECO:0000256" key="3">
    <source>
        <dbReference type="ARBA" id="ARBA00022692"/>
    </source>
</evidence>
<evidence type="ECO:0000256" key="5">
    <source>
        <dbReference type="ARBA" id="ARBA00023065"/>
    </source>
</evidence>
<dbReference type="Pfam" id="PF01545">
    <property type="entry name" value="Cation_efflux"/>
    <property type="match status" value="1"/>
</dbReference>
<dbReference type="InterPro" id="IPR058533">
    <property type="entry name" value="Cation_efflux_TM"/>
</dbReference>
<dbReference type="InterPro" id="IPR027470">
    <property type="entry name" value="Cation_efflux_CTD"/>
</dbReference>
<dbReference type="InterPro" id="IPR027469">
    <property type="entry name" value="Cation_efflux_TMD_sf"/>
</dbReference>
<accession>A0A8H7PJK4</accession>
<dbReference type="NCBIfam" id="TIGR01297">
    <property type="entry name" value="CDF"/>
    <property type="match status" value="1"/>
</dbReference>
<evidence type="ECO:0000259" key="9">
    <source>
        <dbReference type="Pfam" id="PF16916"/>
    </source>
</evidence>
<dbReference type="EMBL" id="JAEPQZ010000012">
    <property type="protein sequence ID" value="KAG2174709.1"/>
    <property type="molecule type" value="Genomic_DNA"/>
</dbReference>
<feature type="domain" description="Cation efflux protein cytoplasmic" evidence="9">
    <location>
        <begin position="333"/>
        <end position="398"/>
    </location>
</feature>
<keyword evidence="6 7" id="KW-0472">Membrane</keyword>
<evidence type="ECO:0008006" key="12">
    <source>
        <dbReference type="Google" id="ProtNLM"/>
    </source>
</evidence>
<evidence type="ECO:0000313" key="10">
    <source>
        <dbReference type="EMBL" id="KAG2174709.1"/>
    </source>
</evidence>
<dbReference type="InterPro" id="IPR050291">
    <property type="entry name" value="CDF_Transporter"/>
</dbReference>
<dbReference type="OrthoDB" id="78296at2759"/>
<feature type="transmembrane region" description="Helical" evidence="7">
    <location>
        <begin position="195"/>
        <end position="214"/>
    </location>
</feature>
<evidence type="ECO:0000256" key="1">
    <source>
        <dbReference type="ARBA" id="ARBA00004127"/>
    </source>
</evidence>
<dbReference type="SUPFAM" id="SSF160240">
    <property type="entry name" value="Cation efflux protein cytoplasmic domain-like"/>
    <property type="match status" value="1"/>
</dbReference>
<feature type="transmembrane region" description="Helical" evidence="7">
    <location>
        <begin position="153"/>
        <end position="174"/>
    </location>
</feature>
<protein>
    <recommendedName>
        <fullName evidence="12">Cation efflux protein cytoplasmic domain-containing protein</fullName>
    </recommendedName>
</protein>
<evidence type="ECO:0000259" key="8">
    <source>
        <dbReference type="Pfam" id="PF01545"/>
    </source>
</evidence>
<name>A0A8H7PJK4_MORIS</name>
<dbReference type="PANTHER" id="PTHR43840:SF13">
    <property type="entry name" value="CATION EFFLUX PROTEIN CYTOPLASMIC DOMAIN-CONTAINING PROTEIN"/>
    <property type="match status" value="1"/>
</dbReference>
<keyword evidence="4 7" id="KW-1133">Transmembrane helix</keyword>
<dbReference type="Gene3D" id="1.20.1510.10">
    <property type="entry name" value="Cation efflux protein transmembrane domain"/>
    <property type="match status" value="1"/>
</dbReference>
<evidence type="ECO:0000313" key="11">
    <source>
        <dbReference type="Proteomes" id="UP000654370"/>
    </source>
</evidence>
<sequence length="411" mass="44898">MSTITITSTDGSYNAHQMQPMTDASEHKSLGSSTAVQNAGTALHRAVSVADNASLESGAMAQPEDPLLLQNIKKSEEDIKQIRKNGGSRKVQKFYRAQNDLIDEMLGPLNPESAEDEEKRLLKLKIAVYGSVLANIALFVLQLIAAISSGSLSIFATMADAFMDLLSSVVLLWATRQAARPNLMKYPAGKARMETAGIIVFACLMSCVAIFLIIESAQKLVQGGHEPDLDIRSIAFVATALATKFFLFLYCQSLAAHQSAKVLAQDHRNDLFVNSLGLLTGILGSRLEGWIDPLGCILIALIILRSWISTLIENIQLIVGKSADVAFLQRATYIALTHPEVTAVDTCRAYYAGNNLFVEVDIVLPPEMPLRQTHDIGEALQIKLESLPNVERAFVHVDYEVSHKPEHSKNV</sequence>
<dbReference type="InterPro" id="IPR002524">
    <property type="entry name" value="Cation_efflux"/>
</dbReference>
<evidence type="ECO:0000256" key="7">
    <source>
        <dbReference type="SAM" id="Phobius"/>
    </source>
</evidence>
<organism evidence="10 11">
    <name type="scientific">Mortierella isabellina</name>
    <name type="common">Filamentous fungus</name>
    <name type="synonym">Umbelopsis isabellina</name>
    <dbReference type="NCBI Taxonomy" id="91625"/>
    <lineage>
        <taxon>Eukaryota</taxon>
        <taxon>Fungi</taxon>
        <taxon>Fungi incertae sedis</taxon>
        <taxon>Mucoromycota</taxon>
        <taxon>Mucoromycotina</taxon>
        <taxon>Umbelopsidomycetes</taxon>
        <taxon>Umbelopsidales</taxon>
        <taxon>Umbelopsidaceae</taxon>
        <taxon>Umbelopsis</taxon>
    </lineage>
</organism>
<feature type="domain" description="Cation efflux protein transmembrane" evidence="8">
    <location>
        <begin position="131"/>
        <end position="318"/>
    </location>
</feature>
<proteinExistence type="predicted"/>
<dbReference type="FunFam" id="3.30.70.1350:FF:000001">
    <property type="entry name" value="Metal tolerance protein 11"/>
    <property type="match status" value="1"/>
</dbReference>
<comment type="subcellular location">
    <subcellularLocation>
        <location evidence="1">Endomembrane system</location>
        <topology evidence="1">Multi-pass membrane protein</topology>
    </subcellularLocation>
</comment>
<dbReference type="GO" id="GO:0016020">
    <property type="term" value="C:membrane"/>
    <property type="evidence" value="ECO:0007669"/>
    <property type="project" value="InterPro"/>
</dbReference>
<dbReference type="GO" id="GO:0008324">
    <property type="term" value="F:monoatomic cation transmembrane transporter activity"/>
    <property type="evidence" value="ECO:0007669"/>
    <property type="project" value="InterPro"/>
</dbReference>
<keyword evidence="3 7" id="KW-0812">Transmembrane</keyword>
<feature type="transmembrane region" description="Helical" evidence="7">
    <location>
        <begin position="234"/>
        <end position="251"/>
    </location>
</feature>
<dbReference type="SUPFAM" id="SSF161111">
    <property type="entry name" value="Cation efflux protein transmembrane domain-like"/>
    <property type="match status" value="1"/>
</dbReference>
<evidence type="ECO:0000256" key="4">
    <source>
        <dbReference type="ARBA" id="ARBA00022989"/>
    </source>
</evidence>
<comment type="caution">
    <text evidence="10">The sequence shown here is derived from an EMBL/GenBank/DDBJ whole genome shotgun (WGS) entry which is preliminary data.</text>
</comment>
<feature type="transmembrane region" description="Helical" evidence="7">
    <location>
        <begin position="126"/>
        <end position="147"/>
    </location>
</feature>
<dbReference type="Pfam" id="PF16916">
    <property type="entry name" value="ZT_dimer"/>
    <property type="match status" value="1"/>
</dbReference>
<reference evidence="10" key="1">
    <citation type="submission" date="2020-12" db="EMBL/GenBank/DDBJ databases">
        <title>Metabolic potential, ecology and presence of endohyphal bacteria is reflected in genomic diversity of Mucoromycotina.</title>
        <authorList>
            <person name="Muszewska A."/>
            <person name="Okrasinska A."/>
            <person name="Steczkiewicz K."/>
            <person name="Drgas O."/>
            <person name="Orlowska M."/>
            <person name="Perlinska-Lenart U."/>
            <person name="Aleksandrzak-Piekarczyk T."/>
            <person name="Szatraj K."/>
            <person name="Zielenkiewicz U."/>
            <person name="Pilsyk S."/>
            <person name="Malc E."/>
            <person name="Mieczkowski P."/>
            <person name="Kruszewska J.S."/>
            <person name="Biernat P."/>
            <person name="Pawlowska J."/>
        </authorList>
    </citation>
    <scope>NUCLEOTIDE SEQUENCE</scope>
    <source>
        <strain evidence="10">WA0000067209</strain>
    </source>
</reference>
<dbReference type="FunFam" id="1.20.1510.10:FF:000005">
    <property type="entry name" value="Putative Cation diffusion facilitator 1"/>
    <property type="match status" value="1"/>
</dbReference>
<dbReference type="GO" id="GO:0012505">
    <property type="term" value="C:endomembrane system"/>
    <property type="evidence" value="ECO:0007669"/>
    <property type="project" value="UniProtKB-SubCell"/>
</dbReference>
<dbReference type="GO" id="GO:0098771">
    <property type="term" value="P:inorganic ion homeostasis"/>
    <property type="evidence" value="ECO:0007669"/>
    <property type="project" value="UniProtKB-ARBA"/>
</dbReference>
<dbReference type="PANTHER" id="PTHR43840">
    <property type="entry name" value="MITOCHONDRIAL METAL TRANSPORTER 1-RELATED"/>
    <property type="match status" value="1"/>
</dbReference>
<evidence type="ECO:0000256" key="6">
    <source>
        <dbReference type="ARBA" id="ARBA00023136"/>
    </source>
</evidence>
<keyword evidence="5" id="KW-0406">Ion transport</keyword>
<dbReference type="GO" id="GO:0030003">
    <property type="term" value="P:intracellular monoatomic cation homeostasis"/>
    <property type="evidence" value="ECO:0007669"/>
    <property type="project" value="UniProtKB-ARBA"/>
</dbReference>
<keyword evidence="2" id="KW-0813">Transport</keyword>